<keyword evidence="2" id="KW-1185">Reference proteome</keyword>
<feature type="non-terminal residue" evidence="1">
    <location>
        <position position="163"/>
    </location>
</feature>
<organism evidence="1 2">
    <name type="scientific">Cetraspora pellucida</name>
    <dbReference type="NCBI Taxonomy" id="1433469"/>
    <lineage>
        <taxon>Eukaryota</taxon>
        <taxon>Fungi</taxon>
        <taxon>Fungi incertae sedis</taxon>
        <taxon>Mucoromycota</taxon>
        <taxon>Glomeromycotina</taxon>
        <taxon>Glomeromycetes</taxon>
        <taxon>Diversisporales</taxon>
        <taxon>Gigasporaceae</taxon>
        <taxon>Cetraspora</taxon>
    </lineage>
</organism>
<dbReference type="Proteomes" id="UP000789366">
    <property type="component" value="Unassembled WGS sequence"/>
</dbReference>
<feature type="non-terminal residue" evidence="1">
    <location>
        <position position="1"/>
    </location>
</feature>
<accession>A0ACA9QZC3</accession>
<evidence type="ECO:0000313" key="1">
    <source>
        <dbReference type="EMBL" id="CAG8769965.1"/>
    </source>
</evidence>
<dbReference type="EMBL" id="CAJVPW010053421">
    <property type="protein sequence ID" value="CAG8769965.1"/>
    <property type="molecule type" value="Genomic_DNA"/>
</dbReference>
<gene>
    <name evidence="1" type="ORF">SPELUC_LOCUS15713</name>
</gene>
<sequence length="163" mass="18555">CPKVAYIESDVGQSEFTPSGSVSLNILNSSIFGPPFTHIQQPYRSYYIGSNTPLDDPDYYLDCLLELVIVYRRDIACGPDFGMRVDEETTFPTSVISPSNEDPPKIALVETIDPSEIPTNYTAADHRNTKWLQFDKPSIHHSPWCFPWRCSLESTFQPPRYFP</sequence>
<evidence type="ECO:0000313" key="2">
    <source>
        <dbReference type="Proteomes" id="UP000789366"/>
    </source>
</evidence>
<proteinExistence type="predicted"/>
<protein>
    <submittedName>
        <fullName evidence="1">12271_t:CDS:1</fullName>
    </submittedName>
</protein>
<name>A0ACA9QZC3_9GLOM</name>
<reference evidence="1" key="1">
    <citation type="submission" date="2021-06" db="EMBL/GenBank/DDBJ databases">
        <authorList>
            <person name="Kallberg Y."/>
            <person name="Tangrot J."/>
            <person name="Rosling A."/>
        </authorList>
    </citation>
    <scope>NUCLEOTIDE SEQUENCE</scope>
    <source>
        <strain evidence="1">28 12/20/2015</strain>
    </source>
</reference>
<comment type="caution">
    <text evidence="1">The sequence shown here is derived from an EMBL/GenBank/DDBJ whole genome shotgun (WGS) entry which is preliminary data.</text>
</comment>